<gene>
    <name evidence="7" type="ORF">FWK35_00017551</name>
</gene>
<keyword evidence="2 5" id="KW-0863">Zinc-finger</keyword>
<evidence type="ECO:0000313" key="7">
    <source>
        <dbReference type="EMBL" id="KAF0752791.1"/>
    </source>
</evidence>
<dbReference type="GO" id="GO:0003677">
    <property type="term" value="F:DNA binding"/>
    <property type="evidence" value="ECO:0007669"/>
    <property type="project" value="UniProtKB-UniRule"/>
</dbReference>
<evidence type="ECO:0000256" key="1">
    <source>
        <dbReference type="ARBA" id="ARBA00022723"/>
    </source>
</evidence>
<evidence type="ECO:0000256" key="4">
    <source>
        <dbReference type="ARBA" id="ARBA00023125"/>
    </source>
</evidence>
<dbReference type="SUPFAM" id="SSF57716">
    <property type="entry name" value="Glucocorticoid receptor-like (DNA-binding domain)"/>
    <property type="match status" value="1"/>
</dbReference>
<protein>
    <recommendedName>
        <fullName evidence="6">THAP-type domain-containing protein</fullName>
    </recommendedName>
</protein>
<evidence type="ECO:0000313" key="8">
    <source>
        <dbReference type="Proteomes" id="UP000478052"/>
    </source>
</evidence>
<keyword evidence="4 5" id="KW-0238">DNA-binding</keyword>
<dbReference type="Proteomes" id="UP000478052">
    <property type="component" value="Unassembled WGS sequence"/>
</dbReference>
<evidence type="ECO:0000256" key="2">
    <source>
        <dbReference type="ARBA" id="ARBA00022771"/>
    </source>
</evidence>
<keyword evidence="1" id="KW-0479">Metal-binding</keyword>
<evidence type="ECO:0000259" key="6">
    <source>
        <dbReference type="PROSITE" id="PS50950"/>
    </source>
</evidence>
<proteinExistence type="predicted"/>
<evidence type="ECO:0000256" key="3">
    <source>
        <dbReference type="ARBA" id="ARBA00022833"/>
    </source>
</evidence>
<dbReference type="OrthoDB" id="6585699at2759"/>
<organism evidence="7 8">
    <name type="scientific">Aphis craccivora</name>
    <name type="common">Cowpea aphid</name>
    <dbReference type="NCBI Taxonomy" id="307492"/>
    <lineage>
        <taxon>Eukaryota</taxon>
        <taxon>Metazoa</taxon>
        <taxon>Ecdysozoa</taxon>
        <taxon>Arthropoda</taxon>
        <taxon>Hexapoda</taxon>
        <taxon>Insecta</taxon>
        <taxon>Pterygota</taxon>
        <taxon>Neoptera</taxon>
        <taxon>Paraneoptera</taxon>
        <taxon>Hemiptera</taxon>
        <taxon>Sternorrhyncha</taxon>
        <taxon>Aphidomorpha</taxon>
        <taxon>Aphidoidea</taxon>
        <taxon>Aphididae</taxon>
        <taxon>Aphidini</taxon>
        <taxon>Aphis</taxon>
        <taxon>Aphis</taxon>
    </lineage>
</organism>
<sequence length="406" mass="47362">MASLEKLMLDKIFLKMKRFNMNELQQLCKILHLNLEWKDIINLVSECRMRLSVANVVSVIHQHLKDSESIEETYHRVMLVDTIFHQNSQWWTVTIDKVNKQLLDKEIIRNNIEAMLNKLNIKSITYVMKCNKLFWVLIDVNETKRKQTAVKLNNLYFFTIAPGKVFHVFYKPQNIENRLLKIVIKSVGANKYKPYSLSGKHLQSMVNLLEDKNRNNEKNTKVPILVNNHKEEDVQEYVQQLFGEKCRVLNQFTINVESDLSVFSNNSPAGKMCKTKVVLKGDSVIDGVKDMMLSGILQPPYPDWATRLPVLEMTTESTKKKSNNYCSVFGCCSFYSTNEDISFHCLPKINDPKVLLKNKWGQEELVDRRRMWAILLRFSKEALLKKHILVCSKHFTSEDFLPPVDE</sequence>
<accession>A0A6G0YBF1</accession>
<dbReference type="EMBL" id="VUJU01004930">
    <property type="protein sequence ID" value="KAF0752791.1"/>
    <property type="molecule type" value="Genomic_DNA"/>
</dbReference>
<feature type="domain" description="THAP-type" evidence="6">
    <location>
        <begin position="322"/>
        <end position="406"/>
    </location>
</feature>
<name>A0A6G0YBF1_APHCR</name>
<evidence type="ECO:0000256" key="5">
    <source>
        <dbReference type="PROSITE-ProRule" id="PRU00309"/>
    </source>
</evidence>
<dbReference type="GO" id="GO:0008270">
    <property type="term" value="F:zinc ion binding"/>
    <property type="evidence" value="ECO:0007669"/>
    <property type="project" value="UniProtKB-KW"/>
</dbReference>
<reference evidence="7 8" key="1">
    <citation type="submission" date="2019-08" db="EMBL/GenBank/DDBJ databases">
        <title>Whole genome of Aphis craccivora.</title>
        <authorList>
            <person name="Voronova N.V."/>
            <person name="Shulinski R.S."/>
            <person name="Bandarenka Y.V."/>
            <person name="Zhorov D.G."/>
            <person name="Warner D."/>
        </authorList>
    </citation>
    <scope>NUCLEOTIDE SEQUENCE [LARGE SCALE GENOMIC DNA]</scope>
    <source>
        <strain evidence="7">180601</strain>
        <tissue evidence="7">Whole Body</tissue>
    </source>
</reference>
<dbReference type="AlphaFoldDB" id="A0A6G0YBF1"/>
<comment type="caution">
    <text evidence="7">The sequence shown here is derived from an EMBL/GenBank/DDBJ whole genome shotgun (WGS) entry which is preliminary data.</text>
</comment>
<dbReference type="PROSITE" id="PS50950">
    <property type="entry name" value="ZF_THAP"/>
    <property type="match status" value="1"/>
</dbReference>
<keyword evidence="3" id="KW-0862">Zinc</keyword>
<dbReference type="InterPro" id="IPR006612">
    <property type="entry name" value="THAP_Znf"/>
</dbReference>
<keyword evidence="8" id="KW-1185">Reference proteome</keyword>
<dbReference type="Pfam" id="PF05485">
    <property type="entry name" value="THAP"/>
    <property type="match status" value="1"/>
</dbReference>